<dbReference type="Gene3D" id="3.10.350.10">
    <property type="entry name" value="LysM domain"/>
    <property type="match status" value="2"/>
</dbReference>
<evidence type="ECO:0000313" key="3">
    <source>
        <dbReference type="EMBL" id="CCH69834.1"/>
    </source>
</evidence>
<feature type="region of interest" description="Disordered" evidence="1">
    <location>
        <begin position="83"/>
        <end position="105"/>
    </location>
</feature>
<dbReference type="SMART" id="SM00257">
    <property type="entry name" value="LysM"/>
    <property type="match status" value="2"/>
</dbReference>
<dbReference type="eggNOG" id="COG1388">
    <property type="taxonomic scope" value="Bacteria"/>
</dbReference>
<accession>N0E4C6</accession>
<dbReference type="PANTHER" id="PTHR33734:SF22">
    <property type="entry name" value="MEMBRANE-BOUND LYTIC MUREIN TRANSGLYCOSYLASE D"/>
    <property type="match status" value="1"/>
</dbReference>
<feature type="region of interest" description="Disordered" evidence="1">
    <location>
        <begin position="157"/>
        <end position="193"/>
    </location>
</feature>
<dbReference type="HOGENOM" id="CLU_047400_0_0_11"/>
<dbReference type="Gene3D" id="1.10.530.10">
    <property type="match status" value="1"/>
</dbReference>
<dbReference type="InterPro" id="IPR036779">
    <property type="entry name" value="LysM_dom_sf"/>
</dbReference>
<organism evidence="3 4">
    <name type="scientific">Phycicoccus elongatus Lp2</name>
    <dbReference type="NCBI Taxonomy" id="1193181"/>
    <lineage>
        <taxon>Bacteria</taxon>
        <taxon>Bacillati</taxon>
        <taxon>Actinomycetota</taxon>
        <taxon>Actinomycetes</taxon>
        <taxon>Micrococcales</taxon>
        <taxon>Intrasporangiaceae</taxon>
        <taxon>Phycicoccus</taxon>
    </lineage>
</organism>
<dbReference type="InterPro" id="IPR008258">
    <property type="entry name" value="Transglycosylase_SLT_dom_1"/>
</dbReference>
<evidence type="ECO:0000256" key="1">
    <source>
        <dbReference type="SAM" id="MobiDB-lite"/>
    </source>
</evidence>
<gene>
    <name evidence="3" type="ORF">BN10_360041</name>
</gene>
<feature type="domain" description="LysM" evidence="2">
    <location>
        <begin position="105"/>
        <end position="149"/>
    </location>
</feature>
<dbReference type="Pfam" id="PF01464">
    <property type="entry name" value="SLT"/>
    <property type="match status" value="1"/>
</dbReference>
<dbReference type="SUPFAM" id="SSF54106">
    <property type="entry name" value="LysM domain"/>
    <property type="match status" value="2"/>
</dbReference>
<dbReference type="eggNOG" id="COG0741">
    <property type="taxonomic scope" value="Bacteria"/>
</dbReference>
<dbReference type="AlphaFoldDB" id="N0E4C6"/>
<dbReference type="InterPro" id="IPR018392">
    <property type="entry name" value="LysM"/>
</dbReference>
<dbReference type="GO" id="GO:0008932">
    <property type="term" value="F:lytic endotransglycosylase activity"/>
    <property type="evidence" value="ECO:0007669"/>
    <property type="project" value="TreeGrafter"/>
</dbReference>
<dbReference type="EMBL" id="CAIZ01000104">
    <property type="protein sequence ID" value="CCH69834.1"/>
    <property type="molecule type" value="Genomic_DNA"/>
</dbReference>
<proteinExistence type="predicted"/>
<dbReference type="RefSeq" id="WP_010849726.1">
    <property type="nucleotide sequence ID" value="NZ_HF570956.1"/>
</dbReference>
<dbReference type="Pfam" id="PF01476">
    <property type="entry name" value="LysM"/>
    <property type="match status" value="2"/>
</dbReference>
<comment type="caution">
    <text evidence="3">The sequence shown here is derived from an EMBL/GenBank/DDBJ whole genome shotgun (WGS) entry which is preliminary data.</text>
</comment>
<dbReference type="Proteomes" id="UP000013167">
    <property type="component" value="Unassembled WGS sequence"/>
</dbReference>
<evidence type="ECO:0000259" key="2">
    <source>
        <dbReference type="PROSITE" id="PS51782"/>
    </source>
</evidence>
<dbReference type="STRING" id="1193181.BN10_360041"/>
<dbReference type="PROSITE" id="PS51782">
    <property type="entry name" value="LYSM"/>
    <property type="match status" value="2"/>
</dbReference>
<dbReference type="SUPFAM" id="SSF53955">
    <property type="entry name" value="Lysozyme-like"/>
    <property type="match status" value="1"/>
</dbReference>
<dbReference type="PANTHER" id="PTHR33734">
    <property type="entry name" value="LYSM DOMAIN-CONTAINING GPI-ANCHORED PROTEIN 2"/>
    <property type="match status" value="1"/>
</dbReference>
<keyword evidence="4" id="KW-1185">Reference proteome</keyword>
<protein>
    <recommendedName>
        <fullName evidence="2">LysM domain-containing protein</fullName>
    </recommendedName>
</protein>
<feature type="domain" description="LysM" evidence="2">
    <location>
        <begin position="37"/>
        <end position="81"/>
    </location>
</feature>
<reference evidence="3 4" key="1">
    <citation type="journal article" date="2013" name="ISME J.">
        <title>A metabolic model for members of the genus Tetrasphaera involved in enhanced biological phosphorus removal.</title>
        <authorList>
            <person name="Kristiansen R."/>
            <person name="Nguyen H.T.T."/>
            <person name="Saunders A.M."/>
            <person name="Nielsen J.L."/>
            <person name="Wimmer R."/>
            <person name="Le V.Q."/>
            <person name="McIlroy S.J."/>
            <person name="Petrovski S."/>
            <person name="Seviour R.J."/>
            <person name="Calteau A."/>
            <person name="Nielsen K.L."/>
            <person name="Nielsen P.H."/>
        </authorList>
    </citation>
    <scope>NUCLEOTIDE SEQUENCE [LARGE SCALE GENOMIC DNA]</scope>
    <source>
        <strain evidence="3 4">Lp2</strain>
    </source>
</reference>
<sequence>MVLFTAPALPAEIVSLPSLPATTATVRTNTTAPNGWTEYQVKGGDTLIGLAAIFKTSPGELAAHNNLANPRALRAGSTILVPRGDAASTGQSGPAAPADPAPPATAYTVKQGDTLWSIAASHSIGLPSLVKANGLNPRSHIHPGQVLQITTMVAAAQTAPAKPAPAPETPPASQQSDGHDTVFPGGTPAMSKNPATNRAALAAATVPSRSATRDLIVATASQHGVDPKLALAISMQESGWNQRNVSGVNAIGAMQVIPAGGQWAEAMIGRDLNLLDTRDNVTAGVVMLRTLGSMATSEDEVIAAYYQGFASVRSKGWFKDTHFYVRSVKALKDRV</sequence>
<evidence type="ECO:0000313" key="4">
    <source>
        <dbReference type="Proteomes" id="UP000013167"/>
    </source>
</evidence>
<dbReference type="InterPro" id="IPR023346">
    <property type="entry name" value="Lysozyme-like_dom_sf"/>
</dbReference>
<dbReference type="CDD" id="cd00118">
    <property type="entry name" value="LysM"/>
    <property type="match status" value="2"/>
</dbReference>
<name>N0E4C6_9MICO</name>